<dbReference type="PROSITE" id="PS50932">
    <property type="entry name" value="HTH_LACI_2"/>
    <property type="match status" value="1"/>
</dbReference>
<sequence>MKLDDKNKKISVTSKDVANYAKVSQATVSRVFSRQSYVKEETVKRVMDAARALGYTPNLIARSLNSRQTDLIAVVTVHFDNPFYQTLITKLSEMISALGKQMLFIQSPFESDLDEILDRVLQYQVDGVVVLSAAISSQMVDKFIQIKSPLVIFNKQFDSRYFFSVCSDNVDSGAMVAEFFVEQGYESFGYISGDMLKQTSGNRYKGYTQQLAKRGYHKCSVVNGDYSYQSGYEAILKMKKQEGGILPQAVFCANDLMAFGAMDAVRHELGLRIPQDVAFVGFDDLEQSSWEGYQLTSVAQPVDEMVEYTKNYLYKKLNSIETSGGYVLLKCNMVKRNSA</sequence>
<dbReference type="SUPFAM" id="SSF47413">
    <property type="entry name" value="lambda repressor-like DNA-binding domains"/>
    <property type="match status" value="1"/>
</dbReference>
<accession>A0A926IH95</accession>
<dbReference type="GO" id="GO:0003700">
    <property type="term" value="F:DNA-binding transcription factor activity"/>
    <property type="evidence" value="ECO:0007669"/>
    <property type="project" value="TreeGrafter"/>
</dbReference>
<evidence type="ECO:0000259" key="4">
    <source>
        <dbReference type="PROSITE" id="PS50932"/>
    </source>
</evidence>
<name>A0A926IH95_9FIRM</name>
<dbReference type="CDD" id="cd06278">
    <property type="entry name" value="PBP1_LacI-like"/>
    <property type="match status" value="1"/>
</dbReference>
<dbReference type="EMBL" id="JACRTD010000003">
    <property type="protein sequence ID" value="MBC8584910.1"/>
    <property type="molecule type" value="Genomic_DNA"/>
</dbReference>
<evidence type="ECO:0000256" key="3">
    <source>
        <dbReference type="ARBA" id="ARBA00023163"/>
    </source>
</evidence>
<dbReference type="Pfam" id="PF13377">
    <property type="entry name" value="Peripla_BP_3"/>
    <property type="match status" value="1"/>
</dbReference>
<keyword evidence="2 5" id="KW-0238">DNA-binding</keyword>
<dbReference type="CDD" id="cd01392">
    <property type="entry name" value="HTH_LacI"/>
    <property type="match status" value="1"/>
</dbReference>
<dbReference type="GO" id="GO:0000976">
    <property type="term" value="F:transcription cis-regulatory region binding"/>
    <property type="evidence" value="ECO:0007669"/>
    <property type="project" value="TreeGrafter"/>
</dbReference>
<dbReference type="InterPro" id="IPR028082">
    <property type="entry name" value="Peripla_BP_I"/>
</dbReference>
<dbReference type="AlphaFoldDB" id="A0A926IH95"/>
<dbReference type="RefSeq" id="WP_262394697.1">
    <property type="nucleotide sequence ID" value="NZ_JACRTD010000003.1"/>
</dbReference>
<evidence type="ECO:0000256" key="2">
    <source>
        <dbReference type="ARBA" id="ARBA00023125"/>
    </source>
</evidence>
<keyword evidence="1" id="KW-0805">Transcription regulation</keyword>
<dbReference type="Gene3D" id="1.10.260.40">
    <property type="entry name" value="lambda repressor-like DNA-binding domains"/>
    <property type="match status" value="1"/>
</dbReference>
<dbReference type="SUPFAM" id="SSF53822">
    <property type="entry name" value="Periplasmic binding protein-like I"/>
    <property type="match status" value="1"/>
</dbReference>
<dbReference type="Proteomes" id="UP000623678">
    <property type="component" value="Unassembled WGS sequence"/>
</dbReference>
<gene>
    <name evidence="5" type="ORF">H8705_04870</name>
</gene>
<dbReference type="Pfam" id="PF00356">
    <property type="entry name" value="LacI"/>
    <property type="match status" value="1"/>
</dbReference>
<organism evidence="5 6">
    <name type="scientific">Youxingia wuxianensis</name>
    <dbReference type="NCBI Taxonomy" id="2763678"/>
    <lineage>
        <taxon>Bacteria</taxon>
        <taxon>Bacillati</taxon>
        <taxon>Bacillota</taxon>
        <taxon>Clostridia</taxon>
        <taxon>Eubacteriales</taxon>
        <taxon>Oscillospiraceae</taxon>
        <taxon>Youxingia</taxon>
    </lineage>
</organism>
<evidence type="ECO:0000313" key="5">
    <source>
        <dbReference type="EMBL" id="MBC8584910.1"/>
    </source>
</evidence>
<dbReference type="InterPro" id="IPR046335">
    <property type="entry name" value="LacI/GalR-like_sensor"/>
</dbReference>
<keyword evidence="3" id="KW-0804">Transcription</keyword>
<dbReference type="SMART" id="SM00354">
    <property type="entry name" value="HTH_LACI"/>
    <property type="match status" value="1"/>
</dbReference>
<dbReference type="Gene3D" id="3.40.50.2300">
    <property type="match status" value="2"/>
</dbReference>
<dbReference type="PANTHER" id="PTHR30146:SF109">
    <property type="entry name" value="HTH-TYPE TRANSCRIPTIONAL REGULATOR GALS"/>
    <property type="match status" value="1"/>
</dbReference>
<proteinExistence type="predicted"/>
<comment type="caution">
    <text evidence="5">The sequence shown here is derived from an EMBL/GenBank/DDBJ whole genome shotgun (WGS) entry which is preliminary data.</text>
</comment>
<evidence type="ECO:0000313" key="6">
    <source>
        <dbReference type="Proteomes" id="UP000623678"/>
    </source>
</evidence>
<keyword evidence="6" id="KW-1185">Reference proteome</keyword>
<dbReference type="InterPro" id="IPR000843">
    <property type="entry name" value="HTH_LacI"/>
</dbReference>
<dbReference type="PANTHER" id="PTHR30146">
    <property type="entry name" value="LACI-RELATED TRANSCRIPTIONAL REPRESSOR"/>
    <property type="match status" value="1"/>
</dbReference>
<protein>
    <submittedName>
        <fullName evidence="5">LacI family DNA-binding transcriptional regulator</fullName>
    </submittedName>
</protein>
<dbReference type="InterPro" id="IPR010982">
    <property type="entry name" value="Lambda_DNA-bd_dom_sf"/>
</dbReference>
<reference evidence="5" key="1">
    <citation type="submission" date="2020-08" db="EMBL/GenBank/DDBJ databases">
        <title>Genome public.</title>
        <authorList>
            <person name="Liu C."/>
            <person name="Sun Q."/>
        </authorList>
    </citation>
    <scope>NUCLEOTIDE SEQUENCE</scope>
    <source>
        <strain evidence="5">NSJ-64</strain>
    </source>
</reference>
<evidence type="ECO:0000256" key="1">
    <source>
        <dbReference type="ARBA" id="ARBA00023015"/>
    </source>
</evidence>
<feature type="domain" description="HTH lacI-type" evidence="4">
    <location>
        <begin position="12"/>
        <end position="66"/>
    </location>
</feature>